<sequence>MAGAGKSEACRYLAAKGFPVLRFGDETDRGLRLQGLSLKEENERKYRENLRQELGMAAYAIKIEPRIREKLFHPGVECVVLDGLYSWEEYVYLQPKFPGLKLIVIYARPQVRYRRLAVRAVRQLTPRQARARDIAEIEVSHKAGPIAIADYLVDNNGSLDQLHYQLDHLLANKNNV</sequence>
<evidence type="ECO:0000313" key="2">
    <source>
        <dbReference type="Proteomes" id="UP000229739"/>
    </source>
</evidence>
<dbReference type="GO" id="GO:0016301">
    <property type="term" value="F:kinase activity"/>
    <property type="evidence" value="ECO:0007669"/>
    <property type="project" value="UniProtKB-KW"/>
</dbReference>
<proteinExistence type="predicted"/>
<dbReference type="Gene3D" id="3.40.50.300">
    <property type="entry name" value="P-loop containing nucleotide triphosphate hydrolases"/>
    <property type="match status" value="1"/>
</dbReference>
<organism evidence="1 2">
    <name type="scientific">Candidatus Beckwithbacteria bacterium CG_4_9_14_0_2_um_filter_47_11</name>
    <dbReference type="NCBI Taxonomy" id="1974494"/>
    <lineage>
        <taxon>Bacteria</taxon>
        <taxon>Candidatus Beckwithiibacteriota</taxon>
    </lineage>
</organism>
<dbReference type="InterPro" id="IPR027417">
    <property type="entry name" value="P-loop_NTPase"/>
</dbReference>
<accession>A0A2M8G4V8</accession>
<keyword evidence="1" id="KW-0418">Kinase</keyword>
<dbReference type="AlphaFoldDB" id="A0A2M8G4V8"/>
<reference evidence="2" key="1">
    <citation type="submission" date="2017-09" db="EMBL/GenBank/DDBJ databases">
        <title>Depth-based differentiation of microbial function through sediment-hosted aquifers and enrichment of novel symbionts in the deep terrestrial subsurface.</title>
        <authorList>
            <person name="Probst A.J."/>
            <person name="Ladd B."/>
            <person name="Jarett J.K."/>
            <person name="Geller-Mcgrath D.E."/>
            <person name="Sieber C.M.K."/>
            <person name="Emerson J.B."/>
            <person name="Anantharaman K."/>
            <person name="Thomas B.C."/>
            <person name="Malmstrom R."/>
            <person name="Stieglmeier M."/>
            <person name="Klingl A."/>
            <person name="Woyke T."/>
            <person name="Ryan C.M."/>
            <person name="Banfield J.F."/>
        </authorList>
    </citation>
    <scope>NUCLEOTIDE SEQUENCE [LARGE SCALE GENOMIC DNA]</scope>
</reference>
<dbReference type="PANTHER" id="PTHR41930">
    <property type="entry name" value="UPF0200 PROTEIN MJ1399"/>
    <property type="match status" value="1"/>
</dbReference>
<protein>
    <submittedName>
        <fullName evidence="1">Dephospho-CoA kinase</fullName>
    </submittedName>
</protein>
<evidence type="ECO:0000313" key="1">
    <source>
        <dbReference type="EMBL" id="PJC66522.1"/>
    </source>
</evidence>
<dbReference type="Proteomes" id="UP000229739">
    <property type="component" value="Unassembled WGS sequence"/>
</dbReference>
<comment type="caution">
    <text evidence="1">The sequence shown here is derived from an EMBL/GenBank/DDBJ whole genome shotgun (WGS) entry which is preliminary data.</text>
</comment>
<dbReference type="Pfam" id="PF13238">
    <property type="entry name" value="AAA_18"/>
    <property type="match status" value="1"/>
</dbReference>
<dbReference type="PANTHER" id="PTHR41930:SF1">
    <property type="entry name" value="DEPHOSPHO-COA KINASE"/>
    <property type="match status" value="1"/>
</dbReference>
<gene>
    <name evidence="1" type="ORF">CO018_01515</name>
</gene>
<keyword evidence="1" id="KW-0808">Transferase</keyword>
<dbReference type="EMBL" id="PFQV01000027">
    <property type="protein sequence ID" value="PJC66522.1"/>
    <property type="molecule type" value="Genomic_DNA"/>
</dbReference>
<name>A0A2M8G4V8_9BACT</name>
<dbReference type="SUPFAM" id="SSF52540">
    <property type="entry name" value="P-loop containing nucleoside triphosphate hydrolases"/>
    <property type="match status" value="1"/>
</dbReference>